<feature type="domain" description="FKB95-like N-terminal Kelch" evidence="2">
    <location>
        <begin position="63"/>
        <end position="279"/>
    </location>
</feature>
<evidence type="ECO:0000313" key="4">
    <source>
        <dbReference type="Proteomes" id="UP000032141"/>
    </source>
</evidence>
<dbReference type="InterPro" id="IPR050354">
    <property type="entry name" value="F-box/kelch-repeat_ARATH"/>
</dbReference>
<reference evidence="3 4" key="1">
    <citation type="journal article" date="2014" name="Genome Biol.">
        <title>Transcriptome and methylome profiling reveals relics of genome dominance in the mesopolyploid Brassica oleracea.</title>
        <authorList>
            <person name="Parkin I.A."/>
            <person name="Koh C."/>
            <person name="Tang H."/>
            <person name="Robinson S.J."/>
            <person name="Kagale S."/>
            <person name="Clarke W.E."/>
            <person name="Town C.D."/>
            <person name="Nixon J."/>
            <person name="Krishnakumar V."/>
            <person name="Bidwell S.L."/>
            <person name="Denoeud F."/>
            <person name="Belcram H."/>
            <person name="Links M.G."/>
            <person name="Just J."/>
            <person name="Clarke C."/>
            <person name="Bender T."/>
            <person name="Huebert T."/>
            <person name="Mason A.S."/>
            <person name="Pires J.C."/>
            <person name="Barker G."/>
            <person name="Moore J."/>
            <person name="Walley P.G."/>
            <person name="Manoli S."/>
            <person name="Batley J."/>
            <person name="Edwards D."/>
            <person name="Nelson M.N."/>
            <person name="Wang X."/>
            <person name="Paterson A.H."/>
            <person name="King G."/>
            <person name="Bancroft I."/>
            <person name="Chalhoub B."/>
            <person name="Sharpe A.G."/>
        </authorList>
    </citation>
    <scope>NUCLEOTIDE SEQUENCE</scope>
    <source>
        <strain evidence="3 4">cv. TO1000</strain>
    </source>
</reference>
<dbReference type="Gene3D" id="2.120.10.80">
    <property type="entry name" value="Kelch-type beta propeller"/>
    <property type="match status" value="1"/>
</dbReference>
<proteinExistence type="predicted"/>
<dbReference type="HOGENOM" id="CLU_609161_0_0_1"/>
<organism evidence="3 4">
    <name type="scientific">Brassica oleracea var. oleracea</name>
    <dbReference type="NCBI Taxonomy" id="109376"/>
    <lineage>
        <taxon>Eukaryota</taxon>
        <taxon>Viridiplantae</taxon>
        <taxon>Streptophyta</taxon>
        <taxon>Embryophyta</taxon>
        <taxon>Tracheophyta</taxon>
        <taxon>Spermatophyta</taxon>
        <taxon>Magnoliopsida</taxon>
        <taxon>eudicotyledons</taxon>
        <taxon>Gunneridae</taxon>
        <taxon>Pentapetalae</taxon>
        <taxon>rosids</taxon>
        <taxon>malvids</taxon>
        <taxon>Brassicales</taxon>
        <taxon>Brassicaceae</taxon>
        <taxon>Brassiceae</taxon>
        <taxon>Brassica</taxon>
    </lineage>
</organism>
<dbReference type="eggNOG" id="KOG1072">
    <property type="taxonomic scope" value="Eukaryota"/>
</dbReference>
<keyword evidence="4" id="KW-1185">Reference proteome</keyword>
<dbReference type="EnsemblPlants" id="Bo1g003120.1">
    <property type="protein sequence ID" value="Bo1g003120.1"/>
    <property type="gene ID" value="Bo1g003120"/>
</dbReference>
<dbReference type="SMART" id="SM00612">
    <property type="entry name" value="Kelch"/>
    <property type="match status" value="2"/>
</dbReference>
<keyword evidence="1" id="KW-1133">Transmembrane helix</keyword>
<protein>
    <recommendedName>
        <fullName evidence="2">FKB95-like N-terminal Kelch domain-containing protein</fullName>
    </recommendedName>
</protein>
<dbReference type="Pfam" id="PF25210">
    <property type="entry name" value="Kelch_FKB95"/>
    <property type="match status" value="1"/>
</dbReference>
<keyword evidence="1" id="KW-0812">Transmembrane</keyword>
<dbReference type="PANTHER" id="PTHR24414">
    <property type="entry name" value="F-BOX/KELCH-REPEAT PROTEIN SKIP4"/>
    <property type="match status" value="1"/>
</dbReference>
<dbReference type="OMA" id="RWFIISR"/>
<accession>A0A0D3A135</accession>
<sequence>FELHGSTPARSDHATLSRVSKRYRSLVASPELYEVRSQLGYSCFYVCLSICGPYSTSRWFIISREKTVNKLMTPIPPCPSSHPLKGFSVGSLDCGIYVIGGSIKRKREYFRSSDPLSSSVLLLDCRTHTWRQVPSMKVARCGAAAGVVDGKIYVLGGCKYNETYGEVFDSKTQTWTPLPPVPDSVRADMPIRKTMVMGEKVYAVPFWNSPNLLYYSPNEGIWVRRMKDVDFSKIGTKSYCFSMADNVLYSCDDCGNMFWSEPEDSEWKKVEGLGALHNYFYKPMASFIWDTSPCDELLRTFGKIVGKIEWLQSVAGVKGHPSSHLEEDEGKTESTARFNMSVAKAKERLDHLTTEEVFIAARISSSSHFCHVCHLGLDSVFLRVCSVGLEGCLCIKLELWFFGGWLPFSLPQSFVVLCWHGRLALVYGASYLLAGGWAFGALGMCLPTSC</sequence>
<dbReference type="Proteomes" id="UP000032141">
    <property type="component" value="Chromosome C1"/>
</dbReference>
<dbReference type="Gramene" id="Bo1g003120.1">
    <property type="protein sequence ID" value="Bo1g003120.1"/>
    <property type="gene ID" value="Bo1g003120"/>
</dbReference>
<dbReference type="InterPro" id="IPR057499">
    <property type="entry name" value="Kelch_FKB95"/>
</dbReference>
<dbReference type="AlphaFoldDB" id="A0A0D3A135"/>
<evidence type="ECO:0000259" key="2">
    <source>
        <dbReference type="Pfam" id="PF25210"/>
    </source>
</evidence>
<evidence type="ECO:0000313" key="3">
    <source>
        <dbReference type="EnsemblPlants" id="Bo1g003120.1"/>
    </source>
</evidence>
<dbReference type="PANTHER" id="PTHR24414:SF178">
    <property type="entry name" value="F-BOX DOMAIN-CONTAINING PROTEIN"/>
    <property type="match status" value="1"/>
</dbReference>
<keyword evidence="1" id="KW-0472">Membrane</keyword>
<evidence type="ECO:0000256" key="1">
    <source>
        <dbReference type="SAM" id="Phobius"/>
    </source>
</evidence>
<dbReference type="InterPro" id="IPR006652">
    <property type="entry name" value="Kelch_1"/>
</dbReference>
<name>A0A0D3A135_BRAOL</name>
<dbReference type="InterPro" id="IPR015915">
    <property type="entry name" value="Kelch-typ_b-propeller"/>
</dbReference>
<dbReference type="SUPFAM" id="SSF117281">
    <property type="entry name" value="Kelch motif"/>
    <property type="match status" value="1"/>
</dbReference>
<feature type="transmembrane region" description="Helical" evidence="1">
    <location>
        <begin position="431"/>
        <end position="449"/>
    </location>
</feature>
<reference evidence="3" key="2">
    <citation type="submission" date="2015-03" db="UniProtKB">
        <authorList>
            <consortium name="EnsemblPlants"/>
        </authorList>
    </citation>
    <scope>IDENTIFICATION</scope>
</reference>